<proteinExistence type="predicted"/>
<organism evidence="1">
    <name type="scientific">Salmonella enterica</name>
    <name type="common">Salmonella choleraesuis</name>
    <dbReference type="NCBI Taxonomy" id="28901"/>
    <lineage>
        <taxon>Bacteria</taxon>
        <taxon>Pseudomonadati</taxon>
        <taxon>Pseudomonadota</taxon>
        <taxon>Gammaproteobacteria</taxon>
        <taxon>Enterobacterales</taxon>
        <taxon>Enterobacteriaceae</taxon>
        <taxon>Salmonella</taxon>
    </lineage>
</organism>
<accession>A0A3R0UBZ2</accession>
<name>A0A3R0UBZ2_SALER</name>
<reference evidence="1" key="1">
    <citation type="submission" date="2018-10" db="EMBL/GenBank/DDBJ databases">
        <authorList>
            <consortium name="PulseNet: The National Subtyping Network for Foodborne Disease Surveillance"/>
            <person name="Tarr C.L."/>
            <person name="Trees E."/>
            <person name="Katz L.S."/>
            <person name="Carleton-Romer H.A."/>
            <person name="Stroika S."/>
            <person name="Kucerova Z."/>
            <person name="Roache K.F."/>
            <person name="Sabol A.L."/>
            <person name="Besser J."/>
            <person name="Gerner-Smidt P."/>
        </authorList>
    </citation>
    <scope>NUCLEOTIDE SEQUENCE [LARGE SCALE GENOMIC DNA]</scope>
    <source>
        <strain evidence="1">PNUSAS056479</strain>
    </source>
</reference>
<gene>
    <name evidence="1" type="ORF">EBH50_10435</name>
</gene>
<sequence>MASLSFGRNDRGEVLIHIFPGQQGQVKINNALKNKNNFILMVLNDRAISLSQLNSPTIVPFYVGDENTTIRIAEEIIQKKLVHK</sequence>
<comment type="caution">
    <text evidence="1">The sequence shown here is derived from an EMBL/GenBank/DDBJ whole genome shotgun (WGS) entry which is preliminary data.</text>
</comment>
<protein>
    <submittedName>
        <fullName evidence="1">Uncharacterized protein</fullName>
    </submittedName>
</protein>
<dbReference type="Proteomes" id="UP000885317">
    <property type="component" value="Unassembled WGS sequence"/>
</dbReference>
<dbReference type="AlphaFoldDB" id="A0A3R0UBZ2"/>
<dbReference type="EMBL" id="RUTY01000010">
    <property type="protein sequence ID" value="MLE30359.1"/>
    <property type="molecule type" value="Genomic_DNA"/>
</dbReference>
<evidence type="ECO:0000313" key="1">
    <source>
        <dbReference type="EMBL" id="MLE30359.1"/>
    </source>
</evidence>